<dbReference type="Gene3D" id="3.50.30.30">
    <property type="match status" value="1"/>
</dbReference>
<evidence type="ECO:0000256" key="13">
    <source>
        <dbReference type="SAM" id="SignalP"/>
    </source>
</evidence>
<dbReference type="PROSITE" id="PS50093">
    <property type="entry name" value="PKD"/>
    <property type="match status" value="1"/>
</dbReference>
<dbReference type="NCBIfam" id="TIGR04183">
    <property type="entry name" value="Por_Secre_tail"/>
    <property type="match status" value="1"/>
</dbReference>
<protein>
    <submittedName>
        <fullName evidence="15">T9SS-dependent M36 family metallopeptidase</fullName>
    </submittedName>
</protein>
<keyword evidence="5" id="KW-0645">Protease</keyword>
<dbReference type="InterPro" id="IPR026444">
    <property type="entry name" value="Secre_tail"/>
</dbReference>
<evidence type="ECO:0000256" key="10">
    <source>
        <dbReference type="ARBA" id="ARBA00023049"/>
    </source>
</evidence>
<evidence type="ECO:0000256" key="8">
    <source>
        <dbReference type="ARBA" id="ARBA00022801"/>
    </source>
</evidence>
<evidence type="ECO:0000256" key="1">
    <source>
        <dbReference type="ARBA" id="ARBA00001947"/>
    </source>
</evidence>
<dbReference type="Gene3D" id="1.10.390.10">
    <property type="entry name" value="Neutral Protease Domain 2"/>
    <property type="match status" value="1"/>
</dbReference>
<evidence type="ECO:0000256" key="2">
    <source>
        <dbReference type="ARBA" id="ARBA00004613"/>
    </source>
</evidence>
<dbReference type="InterPro" id="IPR000601">
    <property type="entry name" value="PKD_dom"/>
</dbReference>
<comment type="cofactor">
    <cofactor evidence="1">
        <name>Zn(2+)</name>
        <dbReference type="ChEBI" id="CHEBI:29105"/>
    </cofactor>
</comment>
<dbReference type="InterPro" id="IPR011096">
    <property type="entry name" value="FTP_domain"/>
</dbReference>
<keyword evidence="8" id="KW-0378">Hydrolase</keyword>
<name>A0ABW4QUX2_9BACT</name>
<feature type="compositionally biased region" description="Polar residues" evidence="12">
    <location>
        <begin position="417"/>
        <end position="426"/>
    </location>
</feature>
<dbReference type="InterPro" id="IPR001842">
    <property type="entry name" value="Peptidase_M36"/>
</dbReference>
<dbReference type="SUPFAM" id="SSF52025">
    <property type="entry name" value="PA domain"/>
    <property type="match status" value="1"/>
</dbReference>
<evidence type="ECO:0000256" key="4">
    <source>
        <dbReference type="ARBA" id="ARBA00022525"/>
    </source>
</evidence>
<organism evidence="15 16">
    <name type="scientific">Hymenobacter bucti</name>
    <dbReference type="NCBI Taxonomy" id="1844114"/>
    <lineage>
        <taxon>Bacteria</taxon>
        <taxon>Pseudomonadati</taxon>
        <taxon>Bacteroidota</taxon>
        <taxon>Cytophagia</taxon>
        <taxon>Cytophagales</taxon>
        <taxon>Hymenobacteraceae</taxon>
        <taxon>Hymenobacter</taxon>
    </lineage>
</organism>
<evidence type="ECO:0000256" key="12">
    <source>
        <dbReference type="SAM" id="MobiDB-lite"/>
    </source>
</evidence>
<gene>
    <name evidence="15" type="ORF">ACFSDX_12380</name>
</gene>
<dbReference type="Gene3D" id="3.10.170.10">
    <property type="match status" value="1"/>
</dbReference>
<keyword evidence="6" id="KW-0479">Metal-binding</keyword>
<dbReference type="Pfam" id="PF02128">
    <property type="entry name" value="Peptidase_M36"/>
    <property type="match status" value="1"/>
</dbReference>
<dbReference type="EMBL" id="JBHUFD010000005">
    <property type="protein sequence ID" value="MFD1873231.1"/>
    <property type="molecule type" value="Genomic_DNA"/>
</dbReference>
<keyword evidence="9" id="KW-0862">Zinc</keyword>
<evidence type="ECO:0000313" key="15">
    <source>
        <dbReference type="EMBL" id="MFD1873231.1"/>
    </source>
</evidence>
<dbReference type="InterPro" id="IPR046450">
    <property type="entry name" value="PA_dom_sf"/>
</dbReference>
<comment type="similarity">
    <text evidence="3">Belongs to the peptidase M36 family.</text>
</comment>
<dbReference type="Pfam" id="PF07504">
    <property type="entry name" value="FTP"/>
    <property type="match status" value="1"/>
</dbReference>
<dbReference type="Gene3D" id="2.60.40.10">
    <property type="entry name" value="Immunoglobulins"/>
    <property type="match status" value="1"/>
</dbReference>
<dbReference type="Pfam" id="PF02225">
    <property type="entry name" value="PA"/>
    <property type="match status" value="1"/>
</dbReference>
<sequence>MKKLIPIATRLGLSAVLLGGSYSAYSQSKTPAPTEVVPQAALEHLRKNKQALRLTDTDLADVVLSGQSVSKNSGVKHIYLQQRYQGIEIHNAVSNVNLTKDDEVLNVGDRFQKDASHRVAARQSAPLAAPAAVAAAARHVGLALKQDLAVQKQTGAKNGETVFSTAGIALEPITAKLVYQPLADGSLRLAWEVSIYELSAQNWWEIRVDAATGELLEKDNLVVHCEFDNDGPAGVPLGQYSASAATKPAAFNFAAAVATAAATGTYRVFPLVTESPSHGPRVLVGADAADPLASPEGWHYAPGGNFTTTRGNNVYAYEDPNNNNSFATNYSPDGGAGLVFDFPLDLTQQPVTYRDAATTNLFYWSNIMHDVWYQYGFDEGSANFQLDNFANGRLGSDPVLAEAQDSRNIPVPPPGVTTRNNANFSTPRDGVAPRMQMYLWSGIPDRNLFQVTTPAGIAGSYPALEGTFSRPLTAVPVTGQLVLAQTTPPATTALSEEGCGPYLNGAAISGNIAVVYRGTCGFADKVQNAQKAGAIAVVVINNAPGAPISMGGTPTTALPAIVIPAVMISQADGQTIRNLLNAQTVVTVALKNSGSGPEIDGDFDNGIIAHEYGHGISTRLTGGGLNVACLRNAEQAGEGWSDWFGLMLTTKPGDTGAKSRGIGTYASGQPTTARGIRPAPYSTDFAVNNFTYGATNNTAAIAAPHGIGFVWATMIWDMNWALVDKYGYDADLYKGTGGNNKAMALVIEGLKLQPCSPGFVDARDAILAADVAINKGANQELIWKVFARRGLGFSAKQGLSTSRTDQVESFDLPPVYACSSPTITVSPANAGFTGAAAKTIYLGYGAQSVTLTASGDPTFTYSWSPAKGLSNPTIANPVFTPTAAGSYTFTVTAVNASLCTRTASVTINVIDVRCGNKLDKVTVCHKGKALCIGADGVADHLGHGDMVGACDKQATPSLQAGGDEVAQALQLTASPNPTNARTTLDFTLVESSSYRLEVINMQGARVAVVAEGSGEAGESFSHEFSRGPLAPGLYMVRLVAGKQSKATKLILQD</sequence>
<proteinExistence type="inferred from homology"/>
<dbReference type="CDD" id="cd04818">
    <property type="entry name" value="PA_subtilisin_1"/>
    <property type="match status" value="1"/>
</dbReference>
<keyword evidence="16" id="KW-1185">Reference proteome</keyword>
<feature type="domain" description="PKD" evidence="14">
    <location>
        <begin position="852"/>
        <end position="909"/>
    </location>
</feature>
<keyword evidence="7 13" id="KW-0732">Signal</keyword>
<dbReference type="InterPro" id="IPR013783">
    <property type="entry name" value="Ig-like_fold"/>
</dbReference>
<dbReference type="Proteomes" id="UP001597197">
    <property type="component" value="Unassembled WGS sequence"/>
</dbReference>
<evidence type="ECO:0000259" key="14">
    <source>
        <dbReference type="PROSITE" id="PS50093"/>
    </source>
</evidence>
<comment type="subcellular location">
    <subcellularLocation>
        <location evidence="2">Secreted</location>
    </subcellularLocation>
</comment>
<feature type="region of interest" description="Disordered" evidence="12">
    <location>
        <begin position="406"/>
        <end position="427"/>
    </location>
</feature>
<evidence type="ECO:0000313" key="16">
    <source>
        <dbReference type="Proteomes" id="UP001597197"/>
    </source>
</evidence>
<keyword evidence="10" id="KW-0482">Metalloprotease</keyword>
<dbReference type="InterPro" id="IPR035986">
    <property type="entry name" value="PKD_dom_sf"/>
</dbReference>
<evidence type="ECO:0000256" key="3">
    <source>
        <dbReference type="ARBA" id="ARBA00006006"/>
    </source>
</evidence>
<feature type="signal peptide" evidence="13">
    <location>
        <begin position="1"/>
        <end position="26"/>
    </location>
</feature>
<dbReference type="CDD" id="cd09596">
    <property type="entry name" value="M36"/>
    <property type="match status" value="1"/>
</dbReference>
<dbReference type="SUPFAM" id="SSF49299">
    <property type="entry name" value="PKD domain"/>
    <property type="match status" value="1"/>
</dbReference>
<dbReference type="PANTHER" id="PTHR33478">
    <property type="entry name" value="EXTRACELLULAR METALLOPROTEINASE MEP"/>
    <property type="match status" value="1"/>
</dbReference>
<evidence type="ECO:0000256" key="7">
    <source>
        <dbReference type="ARBA" id="ARBA00022729"/>
    </source>
</evidence>
<accession>A0ABW4QUX2</accession>
<keyword evidence="4" id="KW-0964">Secreted</keyword>
<comment type="caution">
    <text evidence="15">The sequence shown here is derived from an EMBL/GenBank/DDBJ whole genome shotgun (WGS) entry which is preliminary data.</text>
</comment>
<dbReference type="InterPro" id="IPR050371">
    <property type="entry name" value="Fungal_virulence_M36"/>
</dbReference>
<dbReference type="NCBIfam" id="NF038113">
    <property type="entry name" value="T9SSA_dep_M36"/>
    <property type="match status" value="1"/>
</dbReference>
<evidence type="ECO:0000256" key="9">
    <source>
        <dbReference type="ARBA" id="ARBA00022833"/>
    </source>
</evidence>
<dbReference type="InterPro" id="IPR003137">
    <property type="entry name" value="PA_domain"/>
</dbReference>
<dbReference type="RefSeq" id="WP_382313863.1">
    <property type="nucleotide sequence ID" value="NZ_JBHUFD010000005.1"/>
</dbReference>
<reference evidence="16" key="1">
    <citation type="journal article" date="2019" name="Int. J. Syst. Evol. Microbiol.">
        <title>The Global Catalogue of Microorganisms (GCM) 10K type strain sequencing project: providing services to taxonomists for standard genome sequencing and annotation.</title>
        <authorList>
            <consortium name="The Broad Institute Genomics Platform"/>
            <consortium name="The Broad Institute Genome Sequencing Center for Infectious Disease"/>
            <person name="Wu L."/>
            <person name="Ma J."/>
        </authorList>
    </citation>
    <scope>NUCLEOTIDE SEQUENCE [LARGE SCALE GENOMIC DNA]</scope>
    <source>
        <strain evidence="16">CGMCC 1.15795</strain>
    </source>
</reference>
<evidence type="ECO:0000256" key="5">
    <source>
        <dbReference type="ARBA" id="ARBA00022670"/>
    </source>
</evidence>
<dbReference type="InterPro" id="IPR027268">
    <property type="entry name" value="Peptidase_M4/M1_CTD_sf"/>
</dbReference>
<dbReference type="SUPFAM" id="SSF55486">
    <property type="entry name" value="Metalloproteases ('zincins'), catalytic domain"/>
    <property type="match status" value="1"/>
</dbReference>
<evidence type="ECO:0000256" key="6">
    <source>
        <dbReference type="ARBA" id="ARBA00022723"/>
    </source>
</evidence>
<evidence type="ECO:0000256" key="11">
    <source>
        <dbReference type="ARBA" id="ARBA00023145"/>
    </source>
</evidence>
<dbReference type="PANTHER" id="PTHR33478:SF1">
    <property type="entry name" value="EXTRACELLULAR METALLOPROTEINASE MEP"/>
    <property type="match status" value="1"/>
</dbReference>
<dbReference type="CDD" id="cd00146">
    <property type="entry name" value="PKD"/>
    <property type="match status" value="1"/>
</dbReference>
<keyword evidence="11" id="KW-0865">Zymogen</keyword>
<feature type="chain" id="PRO_5046087125" evidence="13">
    <location>
        <begin position="27"/>
        <end position="1053"/>
    </location>
</feature>